<name>A0A8H9IUA3_9PSEU</name>
<comment type="caution">
    <text evidence="1">The sequence shown here is derived from an EMBL/GenBank/DDBJ whole genome shotgun (WGS) entry which is preliminary data.</text>
</comment>
<keyword evidence="2" id="KW-1185">Reference proteome</keyword>
<dbReference type="InterPro" id="IPR036390">
    <property type="entry name" value="WH_DNA-bd_sf"/>
</dbReference>
<sequence length="198" mass="22184">MPSTSGERVLHVLLIRNRATTAQLAEALAVSADEISPVLRDAEARGLVRDSGNPRIGWAITPEGTREARRRVDDTPAEGRALVSARYEEFRELNDELKQLCADWQLRDPATMGPGDFTARLQGVDERIQRLLAEIQVPAPHFADYGPRLARARARFESGSDGYLTGVLVDSYHNIWFECHECFHITLGRSRREEESGT</sequence>
<dbReference type="SUPFAM" id="SSF46785">
    <property type="entry name" value="Winged helix' DNA-binding domain"/>
    <property type="match status" value="1"/>
</dbReference>
<dbReference type="OrthoDB" id="3568381at2"/>
<reference evidence="1" key="1">
    <citation type="journal article" date="2014" name="Int. J. Syst. Evol. Microbiol.">
        <title>Complete genome sequence of Corynebacterium casei LMG S-19264T (=DSM 44701T), isolated from a smear-ripened cheese.</title>
        <authorList>
            <consortium name="US DOE Joint Genome Institute (JGI-PGF)"/>
            <person name="Walter F."/>
            <person name="Albersmeier A."/>
            <person name="Kalinowski J."/>
            <person name="Ruckert C."/>
        </authorList>
    </citation>
    <scope>NUCLEOTIDE SEQUENCE</scope>
    <source>
        <strain evidence="1">CGMCC 4.7679</strain>
    </source>
</reference>
<protein>
    <submittedName>
        <fullName evidence="1">Uncharacterized protein</fullName>
    </submittedName>
</protein>
<gene>
    <name evidence="1" type="ORF">GCM10017566_16000</name>
</gene>
<evidence type="ECO:0000313" key="1">
    <source>
        <dbReference type="EMBL" id="GHF43944.1"/>
    </source>
</evidence>
<dbReference type="InterPro" id="IPR036388">
    <property type="entry name" value="WH-like_DNA-bd_sf"/>
</dbReference>
<dbReference type="EMBL" id="BNAV01000002">
    <property type="protein sequence ID" value="GHF43944.1"/>
    <property type="molecule type" value="Genomic_DNA"/>
</dbReference>
<dbReference type="AlphaFoldDB" id="A0A8H9IUA3"/>
<accession>A0A8H9IUA3</accession>
<reference evidence="1" key="2">
    <citation type="submission" date="2020-09" db="EMBL/GenBank/DDBJ databases">
        <authorList>
            <person name="Sun Q."/>
            <person name="Zhou Y."/>
        </authorList>
    </citation>
    <scope>NUCLEOTIDE SEQUENCE</scope>
    <source>
        <strain evidence="1">CGMCC 4.7679</strain>
    </source>
</reference>
<evidence type="ECO:0000313" key="2">
    <source>
        <dbReference type="Proteomes" id="UP000658656"/>
    </source>
</evidence>
<dbReference type="Proteomes" id="UP000658656">
    <property type="component" value="Unassembled WGS sequence"/>
</dbReference>
<dbReference type="RefSeq" id="WP_145938968.1">
    <property type="nucleotide sequence ID" value="NZ_BNAV01000002.1"/>
</dbReference>
<organism evidence="1 2">
    <name type="scientific">Amycolatopsis bartoniae</name>
    <dbReference type="NCBI Taxonomy" id="941986"/>
    <lineage>
        <taxon>Bacteria</taxon>
        <taxon>Bacillati</taxon>
        <taxon>Actinomycetota</taxon>
        <taxon>Actinomycetes</taxon>
        <taxon>Pseudonocardiales</taxon>
        <taxon>Pseudonocardiaceae</taxon>
        <taxon>Amycolatopsis</taxon>
    </lineage>
</organism>
<dbReference type="Gene3D" id="1.10.10.10">
    <property type="entry name" value="Winged helix-like DNA-binding domain superfamily/Winged helix DNA-binding domain"/>
    <property type="match status" value="1"/>
</dbReference>
<proteinExistence type="predicted"/>